<feature type="non-terminal residue" evidence="2">
    <location>
        <position position="1"/>
    </location>
</feature>
<dbReference type="PROSITE" id="PS50943">
    <property type="entry name" value="HTH_CROC1"/>
    <property type="match status" value="1"/>
</dbReference>
<dbReference type="CDD" id="cd00093">
    <property type="entry name" value="HTH_XRE"/>
    <property type="match status" value="1"/>
</dbReference>
<sequence>LRKACKGKNLSLREAGKKIGISHTTIALILHGRRVHPLTIRKLAKAFSNGQYHRAVLEDELLTLAGYRSNRPPELNETIGRLIDSVIDFSPEELKMLTRFADYLVEIREQIPA</sequence>
<gene>
    <name evidence="2" type="ORF">S12H4_02663</name>
</gene>
<reference evidence="2" key="1">
    <citation type="journal article" date="2014" name="Front. Microbiol.">
        <title>High frequency of phylogenetically diverse reductive dehalogenase-homologous genes in deep subseafloor sedimentary metagenomes.</title>
        <authorList>
            <person name="Kawai M."/>
            <person name="Futagami T."/>
            <person name="Toyoda A."/>
            <person name="Takaki Y."/>
            <person name="Nishi S."/>
            <person name="Hori S."/>
            <person name="Arai W."/>
            <person name="Tsubouchi T."/>
            <person name="Morono Y."/>
            <person name="Uchiyama I."/>
            <person name="Ito T."/>
            <person name="Fujiyama A."/>
            <person name="Inagaki F."/>
            <person name="Takami H."/>
        </authorList>
    </citation>
    <scope>NUCLEOTIDE SEQUENCE</scope>
    <source>
        <strain evidence="2">Expedition CK06-06</strain>
    </source>
</reference>
<organism evidence="2">
    <name type="scientific">marine sediment metagenome</name>
    <dbReference type="NCBI Taxonomy" id="412755"/>
    <lineage>
        <taxon>unclassified sequences</taxon>
        <taxon>metagenomes</taxon>
        <taxon>ecological metagenomes</taxon>
    </lineage>
</organism>
<feature type="domain" description="HTH cro/C1-type" evidence="1">
    <location>
        <begin position="1"/>
        <end position="47"/>
    </location>
</feature>
<name>X1QHJ2_9ZZZZ</name>
<evidence type="ECO:0000259" key="1">
    <source>
        <dbReference type="PROSITE" id="PS50943"/>
    </source>
</evidence>
<accession>X1QHJ2</accession>
<dbReference type="GO" id="GO:0003677">
    <property type="term" value="F:DNA binding"/>
    <property type="evidence" value="ECO:0007669"/>
    <property type="project" value="InterPro"/>
</dbReference>
<dbReference type="SUPFAM" id="SSF47413">
    <property type="entry name" value="lambda repressor-like DNA-binding domains"/>
    <property type="match status" value="1"/>
</dbReference>
<dbReference type="EMBL" id="BARW01000677">
    <property type="protein sequence ID" value="GAI67703.1"/>
    <property type="molecule type" value="Genomic_DNA"/>
</dbReference>
<evidence type="ECO:0000313" key="2">
    <source>
        <dbReference type="EMBL" id="GAI67703.1"/>
    </source>
</evidence>
<proteinExistence type="predicted"/>
<dbReference type="AlphaFoldDB" id="X1QHJ2"/>
<dbReference type="InterPro" id="IPR001387">
    <property type="entry name" value="Cro/C1-type_HTH"/>
</dbReference>
<comment type="caution">
    <text evidence="2">The sequence shown here is derived from an EMBL/GenBank/DDBJ whole genome shotgun (WGS) entry which is preliminary data.</text>
</comment>
<dbReference type="Gene3D" id="1.10.260.40">
    <property type="entry name" value="lambda repressor-like DNA-binding domains"/>
    <property type="match status" value="1"/>
</dbReference>
<protein>
    <recommendedName>
        <fullName evidence="1">HTH cro/C1-type domain-containing protein</fullName>
    </recommendedName>
</protein>
<dbReference type="InterPro" id="IPR010982">
    <property type="entry name" value="Lambda_DNA-bd_dom_sf"/>
</dbReference>
<dbReference type="Pfam" id="PF01381">
    <property type="entry name" value="HTH_3"/>
    <property type="match status" value="1"/>
</dbReference>